<evidence type="ECO:0000256" key="9">
    <source>
        <dbReference type="HAMAP-Rule" id="MF_01595"/>
    </source>
</evidence>
<dbReference type="Pfam" id="PF00013">
    <property type="entry name" value="KH_1"/>
    <property type="match status" value="1"/>
</dbReference>
<evidence type="ECO:0000256" key="6">
    <source>
        <dbReference type="ARBA" id="ARBA00022723"/>
    </source>
</evidence>
<keyword evidence="3 9" id="KW-0963">Cytoplasm</keyword>
<evidence type="ECO:0000256" key="8">
    <source>
        <dbReference type="ARBA" id="ARBA00022884"/>
    </source>
</evidence>
<comment type="cofactor">
    <cofactor evidence="9">
        <name>Mg(2+)</name>
        <dbReference type="ChEBI" id="CHEBI:18420"/>
    </cofactor>
</comment>
<keyword evidence="7 9" id="KW-0460">Magnesium</keyword>
<evidence type="ECO:0000259" key="11">
    <source>
        <dbReference type="PROSITE" id="PS50126"/>
    </source>
</evidence>
<evidence type="ECO:0000313" key="12">
    <source>
        <dbReference type="EMBL" id="MBM3332384.1"/>
    </source>
</evidence>
<evidence type="ECO:0000256" key="5">
    <source>
        <dbReference type="ARBA" id="ARBA00022695"/>
    </source>
</evidence>
<dbReference type="NCBIfam" id="NF008805">
    <property type="entry name" value="PRK11824.1"/>
    <property type="match status" value="1"/>
</dbReference>
<dbReference type="InterPro" id="IPR020568">
    <property type="entry name" value="Ribosomal_Su5_D2-typ_SF"/>
</dbReference>
<keyword evidence="4 9" id="KW-0808">Transferase</keyword>
<dbReference type="EMBL" id="VGIR01000081">
    <property type="protein sequence ID" value="MBM3332384.1"/>
    <property type="molecule type" value="Genomic_DNA"/>
</dbReference>
<dbReference type="Proteomes" id="UP000779900">
    <property type="component" value="Unassembled WGS sequence"/>
</dbReference>
<dbReference type="InterPro" id="IPR012340">
    <property type="entry name" value="NA-bd_OB-fold"/>
</dbReference>
<dbReference type="GO" id="GO:0004654">
    <property type="term" value="F:polyribonucleotide nucleotidyltransferase activity"/>
    <property type="evidence" value="ECO:0007669"/>
    <property type="project" value="UniProtKB-UniRule"/>
</dbReference>
<dbReference type="SUPFAM" id="SSF54211">
    <property type="entry name" value="Ribosomal protein S5 domain 2-like"/>
    <property type="match status" value="2"/>
</dbReference>
<keyword evidence="5 9" id="KW-0548">Nucleotidyltransferase</keyword>
<dbReference type="InterPro" id="IPR003029">
    <property type="entry name" value="S1_domain"/>
</dbReference>
<dbReference type="InterPro" id="IPR015848">
    <property type="entry name" value="PNPase_PH_RNA-bd_bac/org-type"/>
</dbReference>
<dbReference type="SUPFAM" id="SSF55666">
    <property type="entry name" value="Ribonuclease PH domain 2-like"/>
    <property type="match status" value="2"/>
</dbReference>
<evidence type="ECO:0000256" key="7">
    <source>
        <dbReference type="ARBA" id="ARBA00022842"/>
    </source>
</evidence>
<reference evidence="12" key="1">
    <citation type="submission" date="2019-03" db="EMBL/GenBank/DDBJ databases">
        <title>Lake Tanganyika Metagenome-Assembled Genomes (MAGs).</title>
        <authorList>
            <person name="Tran P."/>
        </authorList>
    </citation>
    <scope>NUCLEOTIDE SEQUENCE</scope>
    <source>
        <strain evidence="12">K_DeepCast_150m_m2_040</strain>
    </source>
</reference>
<dbReference type="SMART" id="SM00316">
    <property type="entry name" value="S1"/>
    <property type="match status" value="1"/>
</dbReference>
<dbReference type="FunFam" id="3.30.230.70:FF:000002">
    <property type="entry name" value="Polyribonucleotide nucleotidyltransferase"/>
    <property type="match status" value="1"/>
</dbReference>
<dbReference type="PANTHER" id="PTHR11252:SF0">
    <property type="entry name" value="POLYRIBONUCLEOTIDE NUCLEOTIDYLTRANSFERASE 1, MITOCHONDRIAL"/>
    <property type="match status" value="1"/>
</dbReference>
<dbReference type="InterPro" id="IPR004087">
    <property type="entry name" value="KH_dom"/>
</dbReference>
<dbReference type="GO" id="GO:0006402">
    <property type="term" value="P:mRNA catabolic process"/>
    <property type="evidence" value="ECO:0007669"/>
    <property type="project" value="UniProtKB-UniRule"/>
</dbReference>
<dbReference type="Pfam" id="PF01138">
    <property type="entry name" value="RNase_PH"/>
    <property type="match status" value="2"/>
</dbReference>
<dbReference type="PIRSF" id="PIRSF005499">
    <property type="entry name" value="PNPase"/>
    <property type="match status" value="1"/>
</dbReference>
<feature type="region of interest" description="Disordered" evidence="10">
    <location>
        <begin position="694"/>
        <end position="737"/>
    </location>
</feature>
<evidence type="ECO:0000313" key="13">
    <source>
        <dbReference type="Proteomes" id="UP000779900"/>
    </source>
</evidence>
<feature type="binding site" evidence="9">
    <location>
        <position position="490"/>
    </location>
    <ligand>
        <name>Mg(2+)</name>
        <dbReference type="ChEBI" id="CHEBI:18420"/>
    </ligand>
</feature>
<accession>A0A938BTX8</accession>
<comment type="similarity">
    <text evidence="2 9">Belongs to the polyribonucleotide nucleotidyltransferase family.</text>
</comment>
<comment type="catalytic activity">
    <reaction evidence="9">
        <text>RNA(n+1) + phosphate = RNA(n) + a ribonucleoside 5'-diphosphate</text>
        <dbReference type="Rhea" id="RHEA:22096"/>
        <dbReference type="Rhea" id="RHEA-COMP:14527"/>
        <dbReference type="Rhea" id="RHEA-COMP:17342"/>
        <dbReference type="ChEBI" id="CHEBI:43474"/>
        <dbReference type="ChEBI" id="CHEBI:57930"/>
        <dbReference type="ChEBI" id="CHEBI:140395"/>
        <dbReference type="EC" id="2.7.7.8"/>
    </reaction>
</comment>
<dbReference type="Gene3D" id="3.30.1370.10">
    <property type="entry name" value="K Homology domain, type 1"/>
    <property type="match status" value="1"/>
</dbReference>
<evidence type="ECO:0000256" key="1">
    <source>
        <dbReference type="ARBA" id="ARBA00004496"/>
    </source>
</evidence>
<dbReference type="CDD" id="cd11364">
    <property type="entry name" value="RNase_PH_PNPase_2"/>
    <property type="match status" value="1"/>
</dbReference>
<keyword evidence="8 9" id="KW-0694">RNA-binding</keyword>
<dbReference type="GO" id="GO:0000175">
    <property type="term" value="F:3'-5'-RNA exonuclease activity"/>
    <property type="evidence" value="ECO:0007669"/>
    <property type="project" value="TreeGrafter"/>
</dbReference>
<dbReference type="GO" id="GO:0000287">
    <property type="term" value="F:magnesium ion binding"/>
    <property type="evidence" value="ECO:0007669"/>
    <property type="project" value="UniProtKB-UniRule"/>
</dbReference>
<sequence>MQRVEKEVCGRTLSLEHGQVARQSDGGVLARYGDTVILASAVYAKEPPKEYLDYFPLIVDYRVLAYAAGKIPGGFFKREGKPRDKETLTCRLIDRPIRPLFPANFRADTQIVEYLLSTDLENESEFLGLVAASAALHISEIPFQGPVGACRVGKFGDEFVLNPPMTRETEADMWMLYVGIGDQVMTIAGQAREVSPEDIDKGWELAQPVIKQTIELQEELRKLVGKPKLVNDKPNVPPELEAEIRRVAADRVKAIHDTVDKLARGNARSQLSRAVIAELAPKFPGSDKMIKEVLDEMFGEDMRRRVLETGVRLDGRNETEVRQIDCAVGVLPRAHGSALFTRGQTQSLAATTLGTRQDEQVIDDVELEVEERKSYMLHYNFPPFSVGEVKFLRGPGRREIGHGDLAERGLEAVIPRDENFPYTVRIVSDILESNGSSSMASVCAGSLSLMDAGVPVKAAVAGMAMGLITDGDISKGAKYRIVTDIMGDEDHYGYMDFKVAGTRKGITAIQLDLKLPGVPYSVLAEGIRRSTTARIGVLDIMDKTIDKPRPDLSKYAPRIVSIVIDKEKIGTVIGPGGKMIRKITEETGATIDIEDDGTVTIASNKVDSLNAAKAWVESLVEEVEVGKIYEGTVTRLMNFGAFVEVLPGKEGLVHISQLGPERYNRVEDAVREGDKVWVKVVEIDDMGRVNLSRRKAMEERGEIPPSDDSGIASRPPRRGGPPFRGGGDRRDRRGPRR</sequence>
<evidence type="ECO:0000256" key="4">
    <source>
        <dbReference type="ARBA" id="ARBA00022679"/>
    </source>
</evidence>
<organism evidence="12 13">
    <name type="scientific">candidate division WOR-3 bacterium</name>
    <dbReference type="NCBI Taxonomy" id="2052148"/>
    <lineage>
        <taxon>Bacteria</taxon>
        <taxon>Bacteria division WOR-3</taxon>
    </lineage>
</organism>
<comment type="subcellular location">
    <subcellularLocation>
        <location evidence="1 9">Cytoplasm</location>
    </subcellularLocation>
</comment>
<dbReference type="HAMAP" id="MF_01595">
    <property type="entry name" value="PNPase"/>
    <property type="match status" value="1"/>
</dbReference>
<dbReference type="InterPro" id="IPR004088">
    <property type="entry name" value="KH_dom_type_1"/>
</dbReference>
<dbReference type="InterPro" id="IPR012162">
    <property type="entry name" value="PNPase"/>
</dbReference>
<keyword evidence="6 9" id="KW-0479">Metal-binding</keyword>
<dbReference type="Gene3D" id="3.30.230.70">
    <property type="entry name" value="GHMP Kinase, N-terminal domain"/>
    <property type="match status" value="2"/>
</dbReference>
<comment type="function">
    <text evidence="9">Involved in mRNA degradation. Catalyzes the phosphorolysis of single-stranded polyribonucleotides processively in the 3'- to 5'-direction.</text>
</comment>
<dbReference type="PROSITE" id="PS50084">
    <property type="entry name" value="KH_TYPE_1"/>
    <property type="match status" value="1"/>
</dbReference>
<dbReference type="Pfam" id="PF03725">
    <property type="entry name" value="RNase_PH_C"/>
    <property type="match status" value="1"/>
</dbReference>
<dbReference type="EC" id="2.7.7.8" evidence="9"/>
<dbReference type="FunFam" id="3.30.230.70:FF:000001">
    <property type="entry name" value="Polyribonucleotide nucleotidyltransferase"/>
    <property type="match status" value="1"/>
</dbReference>
<dbReference type="GO" id="GO:0005829">
    <property type="term" value="C:cytosol"/>
    <property type="evidence" value="ECO:0007669"/>
    <property type="project" value="TreeGrafter"/>
</dbReference>
<dbReference type="SUPFAM" id="SSF50249">
    <property type="entry name" value="Nucleic acid-binding proteins"/>
    <property type="match status" value="1"/>
</dbReference>
<dbReference type="InterPro" id="IPR001247">
    <property type="entry name" value="ExoRNase_PH_dom1"/>
</dbReference>
<evidence type="ECO:0000256" key="10">
    <source>
        <dbReference type="SAM" id="MobiDB-lite"/>
    </source>
</evidence>
<dbReference type="NCBIfam" id="TIGR03591">
    <property type="entry name" value="polynuc_phos"/>
    <property type="match status" value="1"/>
</dbReference>
<gene>
    <name evidence="9 12" type="primary">pnp</name>
    <name evidence="12" type="ORF">FJY68_11150</name>
</gene>
<evidence type="ECO:0000256" key="2">
    <source>
        <dbReference type="ARBA" id="ARBA00007404"/>
    </source>
</evidence>
<dbReference type="GO" id="GO:0006396">
    <property type="term" value="P:RNA processing"/>
    <property type="evidence" value="ECO:0007669"/>
    <property type="project" value="InterPro"/>
</dbReference>
<name>A0A938BTX8_UNCW3</name>
<dbReference type="AlphaFoldDB" id="A0A938BTX8"/>
<comment type="caution">
    <text evidence="12">The sequence shown here is derived from an EMBL/GenBank/DDBJ whole genome shotgun (WGS) entry which is preliminary data.</text>
</comment>
<feature type="domain" description="S1 motif" evidence="11">
    <location>
        <begin position="626"/>
        <end position="694"/>
    </location>
</feature>
<dbReference type="FunFam" id="3.30.1370.10:FF:000001">
    <property type="entry name" value="Polyribonucleotide nucleotidyltransferase"/>
    <property type="match status" value="1"/>
</dbReference>
<feature type="binding site" evidence="9">
    <location>
        <position position="496"/>
    </location>
    <ligand>
        <name>Mg(2+)</name>
        <dbReference type="ChEBI" id="CHEBI:18420"/>
    </ligand>
</feature>
<dbReference type="PANTHER" id="PTHR11252">
    <property type="entry name" value="POLYRIBONUCLEOTIDE NUCLEOTIDYLTRANSFERASE"/>
    <property type="match status" value="1"/>
</dbReference>
<dbReference type="InterPro" id="IPR027408">
    <property type="entry name" value="PNPase/RNase_PH_dom_sf"/>
</dbReference>
<dbReference type="InterPro" id="IPR036345">
    <property type="entry name" value="ExoRNase_PH_dom2_sf"/>
</dbReference>
<dbReference type="Gene3D" id="2.40.50.140">
    <property type="entry name" value="Nucleic acid-binding proteins"/>
    <property type="match status" value="1"/>
</dbReference>
<dbReference type="InterPro" id="IPR036612">
    <property type="entry name" value="KH_dom_type_1_sf"/>
</dbReference>
<dbReference type="SUPFAM" id="SSF54791">
    <property type="entry name" value="Eukaryotic type KH-domain (KH-domain type I)"/>
    <property type="match status" value="1"/>
</dbReference>
<dbReference type="CDD" id="cd02393">
    <property type="entry name" value="KH-I_PNPase"/>
    <property type="match status" value="1"/>
</dbReference>
<dbReference type="FunFam" id="2.40.50.140:FF:000023">
    <property type="entry name" value="Polyribonucleotide nucleotidyltransferase"/>
    <property type="match status" value="1"/>
</dbReference>
<evidence type="ECO:0000256" key="3">
    <source>
        <dbReference type="ARBA" id="ARBA00022490"/>
    </source>
</evidence>
<protein>
    <recommendedName>
        <fullName evidence="9">Polyribonucleotide nucleotidyltransferase</fullName>
        <ecNumber evidence="9">2.7.7.8</ecNumber>
    </recommendedName>
    <alternativeName>
        <fullName evidence="9">Polynucleotide phosphorylase</fullName>
        <shortName evidence="9">PNPase</shortName>
    </alternativeName>
</protein>
<dbReference type="Pfam" id="PF00575">
    <property type="entry name" value="S1"/>
    <property type="match status" value="1"/>
</dbReference>
<dbReference type="GO" id="GO:0003723">
    <property type="term" value="F:RNA binding"/>
    <property type="evidence" value="ECO:0007669"/>
    <property type="project" value="UniProtKB-UniRule"/>
</dbReference>
<dbReference type="PROSITE" id="PS50126">
    <property type="entry name" value="S1"/>
    <property type="match status" value="1"/>
</dbReference>
<dbReference type="CDD" id="cd04472">
    <property type="entry name" value="S1_PNPase"/>
    <property type="match status" value="1"/>
</dbReference>
<dbReference type="InterPro" id="IPR015847">
    <property type="entry name" value="ExoRNase_PH_dom2"/>
</dbReference>
<dbReference type="Pfam" id="PF03726">
    <property type="entry name" value="PNPase"/>
    <property type="match status" value="1"/>
</dbReference>
<dbReference type="SMART" id="SM00322">
    <property type="entry name" value="KH"/>
    <property type="match status" value="1"/>
</dbReference>
<proteinExistence type="inferred from homology"/>